<protein>
    <submittedName>
        <fullName evidence="10">Drug resistance transporter, EmrB/QacA subfamily</fullName>
    </submittedName>
</protein>
<dbReference type="EMBL" id="CP001854">
    <property type="protein sequence ID" value="ADB51375.1"/>
    <property type="molecule type" value="Genomic_DNA"/>
</dbReference>
<name>D3FBW0_CONWI</name>
<keyword evidence="4" id="KW-1003">Cell membrane</keyword>
<dbReference type="OrthoDB" id="9812221at2"/>
<evidence type="ECO:0000256" key="2">
    <source>
        <dbReference type="ARBA" id="ARBA00008537"/>
    </source>
</evidence>
<evidence type="ECO:0000259" key="9">
    <source>
        <dbReference type="PROSITE" id="PS50850"/>
    </source>
</evidence>
<dbReference type="PROSITE" id="PS50850">
    <property type="entry name" value="MFS"/>
    <property type="match status" value="1"/>
</dbReference>
<organism evidence="10 11">
    <name type="scientific">Conexibacter woesei (strain DSM 14684 / CCUG 47730 / CIP 108061 / JCM 11494 / NBRC 100937 / ID131577)</name>
    <dbReference type="NCBI Taxonomy" id="469383"/>
    <lineage>
        <taxon>Bacteria</taxon>
        <taxon>Bacillati</taxon>
        <taxon>Actinomycetota</taxon>
        <taxon>Thermoleophilia</taxon>
        <taxon>Solirubrobacterales</taxon>
        <taxon>Conexibacteraceae</taxon>
        <taxon>Conexibacter</taxon>
    </lineage>
</organism>
<feature type="transmembrane region" description="Helical" evidence="8">
    <location>
        <begin position="83"/>
        <end position="102"/>
    </location>
</feature>
<dbReference type="InterPro" id="IPR004638">
    <property type="entry name" value="EmrB-like"/>
</dbReference>
<evidence type="ECO:0000256" key="8">
    <source>
        <dbReference type="SAM" id="Phobius"/>
    </source>
</evidence>
<keyword evidence="7 8" id="KW-0472">Membrane</keyword>
<feature type="domain" description="Major facilitator superfamily (MFS) profile" evidence="9">
    <location>
        <begin position="17"/>
        <end position="507"/>
    </location>
</feature>
<dbReference type="GO" id="GO:0005886">
    <property type="term" value="C:plasma membrane"/>
    <property type="evidence" value="ECO:0007669"/>
    <property type="project" value="UniProtKB-SubCell"/>
</dbReference>
<feature type="transmembrane region" description="Helical" evidence="8">
    <location>
        <begin position="336"/>
        <end position="355"/>
    </location>
</feature>
<keyword evidence="5 8" id="KW-0812">Transmembrane</keyword>
<dbReference type="InterPro" id="IPR036259">
    <property type="entry name" value="MFS_trans_sf"/>
</dbReference>
<dbReference type="CDD" id="cd17321">
    <property type="entry name" value="MFS_MMR_MDR_like"/>
    <property type="match status" value="1"/>
</dbReference>
<dbReference type="InterPro" id="IPR020846">
    <property type="entry name" value="MFS_dom"/>
</dbReference>
<dbReference type="NCBIfam" id="TIGR00711">
    <property type="entry name" value="efflux_EmrB"/>
    <property type="match status" value="1"/>
</dbReference>
<comment type="subcellular location">
    <subcellularLocation>
        <location evidence="1">Cell membrane</location>
        <topology evidence="1">Multi-pass membrane protein</topology>
    </subcellularLocation>
</comment>
<proteinExistence type="inferred from homology"/>
<evidence type="ECO:0000313" key="10">
    <source>
        <dbReference type="EMBL" id="ADB51375.1"/>
    </source>
</evidence>
<dbReference type="PANTHER" id="PTHR42718:SF9">
    <property type="entry name" value="MAJOR FACILITATOR SUPERFAMILY MULTIDRUG TRANSPORTER MFSC"/>
    <property type="match status" value="1"/>
</dbReference>
<dbReference type="GO" id="GO:0022857">
    <property type="term" value="F:transmembrane transporter activity"/>
    <property type="evidence" value="ECO:0007669"/>
    <property type="project" value="InterPro"/>
</dbReference>
<feature type="transmembrane region" description="Helical" evidence="8">
    <location>
        <begin position="300"/>
        <end position="324"/>
    </location>
</feature>
<dbReference type="AlphaFoldDB" id="D3FBW0"/>
<feature type="transmembrane region" description="Helical" evidence="8">
    <location>
        <begin position="480"/>
        <end position="503"/>
    </location>
</feature>
<feature type="transmembrane region" description="Helical" evidence="8">
    <location>
        <begin position="15"/>
        <end position="39"/>
    </location>
</feature>
<evidence type="ECO:0000256" key="7">
    <source>
        <dbReference type="ARBA" id="ARBA00023136"/>
    </source>
</evidence>
<feature type="transmembrane region" description="Helical" evidence="8">
    <location>
        <begin position="169"/>
        <end position="191"/>
    </location>
</feature>
<keyword evidence="3" id="KW-0813">Transport</keyword>
<accession>D3FBW0</accession>
<dbReference type="Pfam" id="PF07690">
    <property type="entry name" value="MFS_1"/>
    <property type="match status" value="1"/>
</dbReference>
<dbReference type="HOGENOM" id="CLU_000960_28_2_11"/>
<feature type="transmembrane region" description="Helical" evidence="8">
    <location>
        <begin position="203"/>
        <end position="221"/>
    </location>
</feature>
<dbReference type="InterPro" id="IPR011701">
    <property type="entry name" value="MFS"/>
</dbReference>
<dbReference type="STRING" id="469383.Cwoe_2956"/>
<dbReference type="RefSeq" id="WP_012934426.1">
    <property type="nucleotide sequence ID" value="NC_013739.1"/>
</dbReference>
<keyword evidence="11" id="KW-1185">Reference proteome</keyword>
<evidence type="ECO:0000256" key="1">
    <source>
        <dbReference type="ARBA" id="ARBA00004651"/>
    </source>
</evidence>
<evidence type="ECO:0000256" key="6">
    <source>
        <dbReference type="ARBA" id="ARBA00022989"/>
    </source>
</evidence>
<reference evidence="10 11" key="1">
    <citation type="journal article" date="2010" name="Stand. Genomic Sci.">
        <title>Complete genome sequence of Conexibacter woesei type strain (ID131577).</title>
        <authorList>
            <person name="Pukall R."/>
            <person name="Lapidus A."/>
            <person name="Glavina Del Rio T."/>
            <person name="Copeland A."/>
            <person name="Tice H."/>
            <person name="Cheng J.-F."/>
            <person name="Lucas S."/>
            <person name="Chen F."/>
            <person name="Nolan M."/>
            <person name="Bruce D."/>
            <person name="Goodwin L."/>
            <person name="Pitluck S."/>
            <person name="Mavromatis K."/>
            <person name="Ivanova N."/>
            <person name="Ovchinnikova G."/>
            <person name="Pati A."/>
            <person name="Chen A."/>
            <person name="Palaniappan K."/>
            <person name="Land M."/>
            <person name="Hauser L."/>
            <person name="Chang Y.-J."/>
            <person name="Jeffries C.D."/>
            <person name="Chain P."/>
            <person name="Meincke L."/>
            <person name="Sims D."/>
            <person name="Brettin T."/>
            <person name="Detter J.C."/>
            <person name="Rohde M."/>
            <person name="Goeker M."/>
            <person name="Bristow J."/>
            <person name="Eisen J.A."/>
            <person name="Markowitz V."/>
            <person name="Kyrpides N.C."/>
            <person name="Klenk H.-P."/>
            <person name="Hugenholtz P."/>
        </authorList>
    </citation>
    <scope>NUCLEOTIDE SEQUENCE [LARGE SCALE GENOMIC DNA]</scope>
    <source>
        <strain evidence="11">DSM 14684 / CIP 108061 / JCM 11494 / NBRC 100937 / ID131577</strain>
    </source>
</reference>
<feature type="transmembrane region" description="Helical" evidence="8">
    <location>
        <begin position="273"/>
        <end position="294"/>
    </location>
</feature>
<feature type="transmembrane region" description="Helical" evidence="8">
    <location>
        <begin position="233"/>
        <end position="252"/>
    </location>
</feature>
<keyword evidence="6 8" id="KW-1133">Transmembrane helix</keyword>
<evidence type="ECO:0000313" key="11">
    <source>
        <dbReference type="Proteomes" id="UP000008229"/>
    </source>
</evidence>
<dbReference type="KEGG" id="cwo:Cwoe_2956"/>
<feature type="transmembrane region" description="Helical" evidence="8">
    <location>
        <begin position="108"/>
        <end position="130"/>
    </location>
</feature>
<dbReference type="Gene3D" id="1.20.1720.10">
    <property type="entry name" value="Multidrug resistance protein D"/>
    <property type="match status" value="1"/>
</dbReference>
<feature type="transmembrane region" description="Helical" evidence="8">
    <location>
        <begin position="51"/>
        <end position="71"/>
    </location>
</feature>
<feature type="transmembrane region" description="Helical" evidence="8">
    <location>
        <begin position="142"/>
        <end position="163"/>
    </location>
</feature>
<evidence type="ECO:0000256" key="5">
    <source>
        <dbReference type="ARBA" id="ARBA00022692"/>
    </source>
</evidence>
<dbReference type="PANTHER" id="PTHR42718">
    <property type="entry name" value="MAJOR FACILITATOR SUPERFAMILY MULTIDRUG TRANSPORTER MFSC"/>
    <property type="match status" value="1"/>
</dbReference>
<dbReference type="PRINTS" id="PR01036">
    <property type="entry name" value="TCRTETB"/>
</dbReference>
<sequence length="521" mass="54233">MARSLPTLNEDNRRWWILATMTGSLSMILIDQTVVAVALPTIQADLAVSTIGLQWVVNAYLLTLAAFVALGGRVGDLIGNDRAFRLGAAIFVLASAACGFAESEAWIISARAVQGLGAALLTPATGALVANAFGAEERGRAMGIYAGVSMVFLALGPLIGGLLTDLVSWRAVFFVNLPVGIALLLAARVTLPDTPPRPGRVDWGGVPLIVLSLSCLVLGLMQSRAWGWDSPATIGLLVAAAVLLPATILWELSRREPLVELRLFRSANFTADGIVLAAVQFAMTGVAVLGAVWVQDVLGFTAIEAGLSLLPLTLPILLIAPRAGALYDRIGPRGPVTLGCGLGALALVWVAAVLHHRDYDWLVPGYVVMGIGLGVMMTPANTDAMNAVEPQLRAQASALLQTIRQVGATLGVAVMGTIVAHRQSARIGDVFEQRYGFPPRDVQQIEHAMNGVASSGATDRGLPADILKLISPLLDAVTGAVASAFAVAAVVLALAAIVAVLVLRKRPATDAEPVPSAAPPA</sequence>
<evidence type="ECO:0000256" key="3">
    <source>
        <dbReference type="ARBA" id="ARBA00022448"/>
    </source>
</evidence>
<comment type="similarity">
    <text evidence="2">Belongs to the major facilitator superfamily. EmrB family.</text>
</comment>
<dbReference type="Proteomes" id="UP000008229">
    <property type="component" value="Chromosome"/>
</dbReference>
<dbReference type="Gene3D" id="1.20.1250.20">
    <property type="entry name" value="MFS general substrate transporter like domains"/>
    <property type="match status" value="1"/>
</dbReference>
<dbReference type="eggNOG" id="COG0477">
    <property type="taxonomic scope" value="Bacteria"/>
</dbReference>
<evidence type="ECO:0000256" key="4">
    <source>
        <dbReference type="ARBA" id="ARBA00022475"/>
    </source>
</evidence>
<gene>
    <name evidence="10" type="ordered locus">Cwoe_2956</name>
</gene>
<reference evidence="11" key="2">
    <citation type="submission" date="2010-01" db="EMBL/GenBank/DDBJ databases">
        <title>The complete genome of Conexibacter woesei DSM 14684.</title>
        <authorList>
            <consortium name="US DOE Joint Genome Institute (JGI-PGF)"/>
            <person name="Lucas S."/>
            <person name="Copeland A."/>
            <person name="Lapidus A."/>
            <person name="Glavina del Rio T."/>
            <person name="Dalin E."/>
            <person name="Tice H."/>
            <person name="Bruce D."/>
            <person name="Goodwin L."/>
            <person name="Pitluck S."/>
            <person name="Kyrpides N."/>
            <person name="Mavromatis K."/>
            <person name="Ivanova N."/>
            <person name="Mikhailova N."/>
            <person name="Chertkov O."/>
            <person name="Brettin T."/>
            <person name="Detter J.C."/>
            <person name="Han C."/>
            <person name="Larimer F."/>
            <person name="Land M."/>
            <person name="Hauser L."/>
            <person name="Markowitz V."/>
            <person name="Cheng J.-F."/>
            <person name="Hugenholtz P."/>
            <person name="Woyke T."/>
            <person name="Wu D."/>
            <person name="Pukall R."/>
            <person name="Steenblock K."/>
            <person name="Schneider S."/>
            <person name="Klenk H.-P."/>
            <person name="Eisen J.A."/>
        </authorList>
    </citation>
    <scope>NUCLEOTIDE SEQUENCE [LARGE SCALE GENOMIC DNA]</scope>
    <source>
        <strain evidence="11">DSM 14684 / CIP 108061 / JCM 11494 / NBRC 100937 / ID131577</strain>
    </source>
</reference>
<dbReference type="SUPFAM" id="SSF103473">
    <property type="entry name" value="MFS general substrate transporter"/>
    <property type="match status" value="1"/>
</dbReference>